<reference evidence="1" key="1">
    <citation type="submission" date="2015-12" db="EMBL/GenBank/DDBJ databases">
        <title>Gene expression during late stages of embryo sac development: a critical building block for successful pollen-pistil interactions.</title>
        <authorList>
            <person name="Liu Y."/>
            <person name="Joly V."/>
            <person name="Sabar M."/>
            <person name="Matton D.P."/>
        </authorList>
    </citation>
    <scope>NUCLEOTIDE SEQUENCE</scope>
</reference>
<organism evidence="1">
    <name type="scientific">Solanum chacoense</name>
    <name type="common">Chaco potato</name>
    <dbReference type="NCBI Taxonomy" id="4108"/>
    <lineage>
        <taxon>Eukaryota</taxon>
        <taxon>Viridiplantae</taxon>
        <taxon>Streptophyta</taxon>
        <taxon>Embryophyta</taxon>
        <taxon>Tracheophyta</taxon>
        <taxon>Spermatophyta</taxon>
        <taxon>Magnoliopsida</taxon>
        <taxon>eudicotyledons</taxon>
        <taxon>Gunneridae</taxon>
        <taxon>Pentapetalae</taxon>
        <taxon>asterids</taxon>
        <taxon>lamiids</taxon>
        <taxon>Solanales</taxon>
        <taxon>Solanaceae</taxon>
        <taxon>Solanoideae</taxon>
        <taxon>Solaneae</taxon>
        <taxon>Solanum</taxon>
    </lineage>
</organism>
<proteinExistence type="predicted"/>
<accession>A0A0V0H3F6</accession>
<dbReference type="EMBL" id="GEDG01027211">
    <property type="protein sequence ID" value="JAP13995.1"/>
    <property type="molecule type" value="Transcribed_RNA"/>
</dbReference>
<protein>
    <submittedName>
        <fullName evidence="1">Putative ovule protein</fullName>
    </submittedName>
</protein>
<dbReference type="AlphaFoldDB" id="A0A0V0H3F6"/>
<name>A0A0V0H3F6_SOLCH</name>
<evidence type="ECO:0000313" key="1">
    <source>
        <dbReference type="EMBL" id="JAP13995.1"/>
    </source>
</evidence>
<sequence length="62" mass="6502">MGKPSGPGAFSIAQSLMHSRISSSSICFCNSSFSSSLIQVIPCNCNLASKLLSPCTNFRSNS</sequence>